<comment type="caution">
    <text evidence="4">The sequence shown here is derived from an EMBL/GenBank/DDBJ whole genome shotgun (WGS) entry which is preliminary data.</text>
</comment>
<dbReference type="SUPFAM" id="SSF52172">
    <property type="entry name" value="CheY-like"/>
    <property type="match status" value="1"/>
</dbReference>
<proteinExistence type="predicted"/>
<feature type="modified residue" description="4-aspartylphosphate" evidence="2">
    <location>
        <position position="56"/>
    </location>
</feature>
<name>A0A523RTI3_UNCAE</name>
<dbReference type="SMART" id="SM00448">
    <property type="entry name" value="REC"/>
    <property type="match status" value="1"/>
</dbReference>
<dbReference type="PANTHER" id="PTHR44591:SF3">
    <property type="entry name" value="RESPONSE REGULATORY DOMAIN-CONTAINING PROTEIN"/>
    <property type="match status" value="1"/>
</dbReference>
<evidence type="ECO:0000256" key="1">
    <source>
        <dbReference type="ARBA" id="ARBA00022553"/>
    </source>
</evidence>
<dbReference type="Gene3D" id="3.40.50.2300">
    <property type="match status" value="1"/>
</dbReference>
<evidence type="ECO:0000313" key="5">
    <source>
        <dbReference type="Proteomes" id="UP000316360"/>
    </source>
</evidence>
<sequence>MTKSSLSILIVDDEKHMADTLRDTLKFKGHQAKVAYSALEALDEVKKSSFDCVIADILMPKMDGVELCRVIKEIQPKLPVILITGYEPKKLVKEGKEAGADTVLIKPFDVRLLLKLLSNL</sequence>
<organism evidence="4 5">
    <name type="scientific">Aerophobetes bacterium</name>
    <dbReference type="NCBI Taxonomy" id="2030807"/>
    <lineage>
        <taxon>Bacteria</taxon>
        <taxon>Candidatus Aerophobota</taxon>
    </lineage>
</organism>
<evidence type="ECO:0000313" key="4">
    <source>
        <dbReference type="EMBL" id="TET08996.1"/>
    </source>
</evidence>
<dbReference type="InterPro" id="IPR001789">
    <property type="entry name" value="Sig_transdc_resp-reg_receiver"/>
</dbReference>
<dbReference type="InterPro" id="IPR011006">
    <property type="entry name" value="CheY-like_superfamily"/>
</dbReference>
<keyword evidence="1 2" id="KW-0597">Phosphoprotein</keyword>
<evidence type="ECO:0000259" key="3">
    <source>
        <dbReference type="PROSITE" id="PS50110"/>
    </source>
</evidence>
<dbReference type="Pfam" id="PF00072">
    <property type="entry name" value="Response_reg"/>
    <property type="match status" value="1"/>
</dbReference>
<dbReference type="AlphaFoldDB" id="A0A523RTI3"/>
<dbReference type="InterPro" id="IPR050595">
    <property type="entry name" value="Bact_response_regulator"/>
</dbReference>
<dbReference type="PROSITE" id="PS50110">
    <property type="entry name" value="RESPONSE_REGULATORY"/>
    <property type="match status" value="1"/>
</dbReference>
<accession>A0A523RTI3</accession>
<protein>
    <submittedName>
        <fullName evidence="4">Response regulator</fullName>
    </submittedName>
</protein>
<gene>
    <name evidence="4" type="ORF">E3J84_05575</name>
</gene>
<dbReference type="GO" id="GO:0000160">
    <property type="term" value="P:phosphorelay signal transduction system"/>
    <property type="evidence" value="ECO:0007669"/>
    <property type="project" value="InterPro"/>
</dbReference>
<dbReference type="Proteomes" id="UP000316360">
    <property type="component" value="Unassembled WGS sequence"/>
</dbReference>
<feature type="domain" description="Response regulatory" evidence="3">
    <location>
        <begin position="7"/>
        <end position="120"/>
    </location>
</feature>
<reference evidence="4 5" key="1">
    <citation type="submission" date="2019-03" db="EMBL/GenBank/DDBJ databases">
        <title>Metabolic potential of uncultured bacteria and archaea associated with petroleum seepage in deep-sea sediments.</title>
        <authorList>
            <person name="Dong X."/>
            <person name="Hubert C."/>
        </authorList>
    </citation>
    <scope>NUCLEOTIDE SEQUENCE [LARGE SCALE GENOMIC DNA]</scope>
    <source>
        <strain evidence="4">E44_bin7</strain>
    </source>
</reference>
<dbReference type="CDD" id="cd00156">
    <property type="entry name" value="REC"/>
    <property type="match status" value="1"/>
</dbReference>
<dbReference type="EMBL" id="SOKJ01000319">
    <property type="protein sequence ID" value="TET08996.1"/>
    <property type="molecule type" value="Genomic_DNA"/>
</dbReference>
<evidence type="ECO:0000256" key="2">
    <source>
        <dbReference type="PROSITE-ProRule" id="PRU00169"/>
    </source>
</evidence>
<dbReference type="PANTHER" id="PTHR44591">
    <property type="entry name" value="STRESS RESPONSE REGULATOR PROTEIN 1"/>
    <property type="match status" value="1"/>
</dbReference>